<dbReference type="PANTHER" id="PTHR21506:SF0">
    <property type="entry name" value="CONSERVED OLIGOMERIC GOLGI COMPLEX SUBUNIT 6"/>
    <property type="match status" value="1"/>
</dbReference>
<dbReference type="GO" id="GO:0017119">
    <property type="term" value="C:Golgi transport complex"/>
    <property type="evidence" value="ECO:0007669"/>
    <property type="project" value="InterPro"/>
</dbReference>
<reference evidence="2" key="1">
    <citation type="submission" date="2020-04" db="EMBL/GenBank/DDBJ databases">
        <authorList>
            <person name="Alioto T."/>
            <person name="Alioto T."/>
            <person name="Gomez Garrido J."/>
        </authorList>
    </citation>
    <scope>NUCLEOTIDE SEQUENCE</scope>
    <source>
        <strain evidence="2">A484AB</strain>
    </source>
</reference>
<feature type="non-terminal residue" evidence="2">
    <location>
        <position position="367"/>
    </location>
</feature>
<dbReference type="OrthoDB" id="272987at2759"/>
<evidence type="ECO:0000313" key="2">
    <source>
        <dbReference type="EMBL" id="CAB3977800.1"/>
    </source>
</evidence>
<protein>
    <submittedName>
        <fullName evidence="2">Conserved oligomeric Golgi complex subunit 6</fullName>
    </submittedName>
</protein>
<dbReference type="SMART" id="SM01087">
    <property type="entry name" value="COG6"/>
    <property type="match status" value="1"/>
</dbReference>
<dbReference type="InterPro" id="IPR048369">
    <property type="entry name" value="COG6_C"/>
</dbReference>
<feature type="domain" description="Conserved Oligomeric Golgi complex subunit 6 C-terminal" evidence="1">
    <location>
        <begin position="5"/>
        <end position="366"/>
    </location>
</feature>
<evidence type="ECO:0000313" key="3">
    <source>
        <dbReference type="Proteomes" id="UP001152795"/>
    </source>
</evidence>
<gene>
    <name evidence="2" type="ORF">PACLA_8A004975</name>
</gene>
<dbReference type="AlphaFoldDB" id="A0A7D9D5Z9"/>
<dbReference type="PANTHER" id="PTHR21506">
    <property type="entry name" value="COMPONENT OF OLIGOMERIC GOLGI COMPLEX 6"/>
    <property type="match status" value="1"/>
</dbReference>
<dbReference type="EMBL" id="CACRXK020000071">
    <property type="protein sequence ID" value="CAB3977800.1"/>
    <property type="molecule type" value="Genomic_DNA"/>
</dbReference>
<proteinExistence type="predicted"/>
<dbReference type="Pfam" id="PF20653">
    <property type="entry name" value="COG6_C"/>
    <property type="match status" value="1"/>
</dbReference>
<dbReference type="Proteomes" id="UP001152795">
    <property type="component" value="Unassembled WGS sequence"/>
</dbReference>
<organism evidence="2 3">
    <name type="scientific">Paramuricea clavata</name>
    <name type="common">Red gorgonian</name>
    <name type="synonym">Violescent sea-whip</name>
    <dbReference type="NCBI Taxonomy" id="317549"/>
    <lineage>
        <taxon>Eukaryota</taxon>
        <taxon>Metazoa</taxon>
        <taxon>Cnidaria</taxon>
        <taxon>Anthozoa</taxon>
        <taxon>Octocorallia</taxon>
        <taxon>Malacalcyonacea</taxon>
        <taxon>Plexauridae</taxon>
        <taxon>Paramuricea</taxon>
    </lineage>
</organism>
<keyword evidence="3" id="KW-1185">Reference proteome</keyword>
<sequence>PGGTPRPIELSAHDPIRYLGDMLAWLHQGIASEKESIHSLLKHAQSSMTDELCSELLAHISEGVCRPFKVRVEQVVVSEQGSVVLFKLASVLKFYRSTISSIVGEESLFIFTIEELHTLAMKMFFNSLSLHASKVLDKVEIPPSDLGATASLNETLSLLREVLSSHDASVVPLDARQGDYSKVISCLIDPLLQMCTMSASHLSACDMAAYMVNCIYQMQTTLAVYEFTDKHIEMLAAQTEAHQDTLVSEQASFILERSGIGNIYNMIQDQPAQKVPLSTVSGMDAQSIKDCMSKFDKYLSSPDSLVLPQVDLLRSTRLRDTVNKRSSDLVCVAYRKIYDAVLNPFNKYTDPKSIVVRTPDQVLSLLS</sequence>
<accession>A0A7D9D5Z9</accession>
<dbReference type="GO" id="GO:0006891">
    <property type="term" value="P:intra-Golgi vesicle-mediated transport"/>
    <property type="evidence" value="ECO:0007669"/>
    <property type="project" value="InterPro"/>
</dbReference>
<name>A0A7D9D5Z9_PARCT</name>
<comment type="caution">
    <text evidence="2">The sequence shown here is derived from an EMBL/GenBank/DDBJ whole genome shotgun (WGS) entry which is preliminary data.</text>
</comment>
<evidence type="ECO:0000259" key="1">
    <source>
        <dbReference type="Pfam" id="PF20653"/>
    </source>
</evidence>
<dbReference type="InterPro" id="IPR010490">
    <property type="entry name" value="COG6"/>
</dbReference>